<dbReference type="Gene3D" id="3.40.630.30">
    <property type="match status" value="1"/>
</dbReference>
<protein>
    <recommendedName>
        <fullName evidence="1">N-acetyltransferase domain-containing protein</fullName>
    </recommendedName>
</protein>
<accession>X0VH68</accession>
<dbReference type="CDD" id="cd04301">
    <property type="entry name" value="NAT_SF"/>
    <property type="match status" value="1"/>
</dbReference>
<dbReference type="EMBL" id="BARS01024786">
    <property type="protein sequence ID" value="GAG11823.1"/>
    <property type="molecule type" value="Genomic_DNA"/>
</dbReference>
<sequence length="148" mass="16933">MKVSKVLLKDHLEDIKRVLPTHHEEVENSGWVINPDWLKYQELEDSGSLLVHVVYDGLDLVGYSVDVISDSLHYKGKRVSVNDGLYINPAYRGLGLNRIMMDAVLAYLRSEGIDSYTQHRKTDHPGTITMKKSGFEQVEVVWHKILET</sequence>
<name>X0VH68_9ZZZZ</name>
<dbReference type="PROSITE" id="PS51186">
    <property type="entry name" value="GNAT"/>
    <property type="match status" value="1"/>
</dbReference>
<proteinExistence type="predicted"/>
<dbReference type="InterPro" id="IPR016181">
    <property type="entry name" value="Acyl_CoA_acyltransferase"/>
</dbReference>
<dbReference type="AlphaFoldDB" id="X0VH68"/>
<dbReference type="SUPFAM" id="SSF55729">
    <property type="entry name" value="Acyl-CoA N-acyltransferases (Nat)"/>
    <property type="match status" value="1"/>
</dbReference>
<dbReference type="Pfam" id="PF00583">
    <property type="entry name" value="Acetyltransf_1"/>
    <property type="match status" value="1"/>
</dbReference>
<feature type="domain" description="N-acetyltransferase" evidence="1">
    <location>
        <begin position="1"/>
        <end position="148"/>
    </location>
</feature>
<evidence type="ECO:0000313" key="2">
    <source>
        <dbReference type="EMBL" id="GAG11823.1"/>
    </source>
</evidence>
<gene>
    <name evidence="2" type="ORF">S01H1_39292</name>
</gene>
<dbReference type="InterPro" id="IPR000182">
    <property type="entry name" value="GNAT_dom"/>
</dbReference>
<evidence type="ECO:0000259" key="1">
    <source>
        <dbReference type="PROSITE" id="PS51186"/>
    </source>
</evidence>
<comment type="caution">
    <text evidence="2">The sequence shown here is derived from an EMBL/GenBank/DDBJ whole genome shotgun (WGS) entry which is preliminary data.</text>
</comment>
<dbReference type="GO" id="GO:0016747">
    <property type="term" value="F:acyltransferase activity, transferring groups other than amino-acyl groups"/>
    <property type="evidence" value="ECO:0007669"/>
    <property type="project" value="InterPro"/>
</dbReference>
<organism evidence="2">
    <name type="scientific">marine sediment metagenome</name>
    <dbReference type="NCBI Taxonomy" id="412755"/>
    <lineage>
        <taxon>unclassified sequences</taxon>
        <taxon>metagenomes</taxon>
        <taxon>ecological metagenomes</taxon>
    </lineage>
</organism>
<reference evidence="2" key="1">
    <citation type="journal article" date="2014" name="Front. Microbiol.">
        <title>High frequency of phylogenetically diverse reductive dehalogenase-homologous genes in deep subseafloor sedimentary metagenomes.</title>
        <authorList>
            <person name="Kawai M."/>
            <person name="Futagami T."/>
            <person name="Toyoda A."/>
            <person name="Takaki Y."/>
            <person name="Nishi S."/>
            <person name="Hori S."/>
            <person name="Arai W."/>
            <person name="Tsubouchi T."/>
            <person name="Morono Y."/>
            <person name="Uchiyama I."/>
            <person name="Ito T."/>
            <person name="Fujiyama A."/>
            <person name="Inagaki F."/>
            <person name="Takami H."/>
        </authorList>
    </citation>
    <scope>NUCLEOTIDE SEQUENCE</scope>
    <source>
        <strain evidence="2">Expedition CK06-06</strain>
    </source>
</reference>